<dbReference type="RefSeq" id="WP_040382179.1">
    <property type="nucleotide sequence ID" value="NZ_JAJFEB010000001.1"/>
</dbReference>
<dbReference type="Proteomes" id="UP001454086">
    <property type="component" value="Unassembled WGS sequence"/>
</dbReference>
<name>A0ABV1D964_9FIRM</name>
<evidence type="ECO:0000313" key="3">
    <source>
        <dbReference type="Proteomes" id="UP001454086"/>
    </source>
</evidence>
<dbReference type="SUPFAM" id="SSF81606">
    <property type="entry name" value="PP2C-like"/>
    <property type="match status" value="1"/>
</dbReference>
<dbReference type="Gene3D" id="3.60.40.10">
    <property type="entry name" value="PPM-type phosphatase domain"/>
    <property type="match status" value="1"/>
</dbReference>
<protein>
    <submittedName>
        <fullName evidence="2">Protein phosphatase 2C domain-containing protein</fullName>
    </submittedName>
</protein>
<dbReference type="EMBL" id="JBBMFM010000038">
    <property type="protein sequence ID" value="MEQ2425654.1"/>
    <property type="molecule type" value="Genomic_DNA"/>
</dbReference>
<dbReference type="InterPro" id="IPR001932">
    <property type="entry name" value="PPM-type_phosphatase-like_dom"/>
</dbReference>
<dbReference type="SMART" id="SM00332">
    <property type="entry name" value="PP2Cc"/>
    <property type="match status" value="1"/>
</dbReference>
<gene>
    <name evidence="2" type="ORF">WMQ36_11760</name>
</gene>
<feature type="domain" description="PPM-type phosphatase" evidence="1">
    <location>
        <begin position="2"/>
        <end position="263"/>
    </location>
</feature>
<evidence type="ECO:0000259" key="1">
    <source>
        <dbReference type="SMART" id="SM00332"/>
    </source>
</evidence>
<dbReference type="Pfam" id="PF13672">
    <property type="entry name" value="PP2C_2"/>
    <property type="match status" value="1"/>
</dbReference>
<evidence type="ECO:0000313" key="2">
    <source>
        <dbReference type="EMBL" id="MEQ2425654.1"/>
    </source>
</evidence>
<sequence length="268" mass="29739">MSNYKVFYRSVKSADTHHRVNEDCYMHVQYYMMNDAKINVLAVADGMGGLSNGETASRSAVAGALESVHRELLRRYQDSRGKNFSMTHHIEWLEAAARTALEDANEAVCATAEPGVETGTTLSLLLHMGDCAVAANVGDSPIYYYPAAEKELVLVSEIQTKAEMEACAGRYERFSQEYYEQSHIIMNSLGSYTKLPQGSVSINVLEDVRHGDMFLIGSDGAFGRLKAEDILELLEEEQGDVFLGRLFFEAGKDKEDDQTAVLYMICEG</sequence>
<keyword evidence="3" id="KW-1185">Reference proteome</keyword>
<organism evidence="2 3">
    <name type="scientific">Enterocloster hominis</name>
    <name type="common">ex Hitch et al. 2024</name>
    <dbReference type="NCBI Taxonomy" id="1917870"/>
    <lineage>
        <taxon>Bacteria</taxon>
        <taxon>Bacillati</taxon>
        <taxon>Bacillota</taxon>
        <taxon>Clostridia</taxon>
        <taxon>Lachnospirales</taxon>
        <taxon>Lachnospiraceae</taxon>
        <taxon>Enterocloster</taxon>
    </lineage>
</organism>
<comment type="caution">
    <text evidence="2">The sequence shown here is derived from an EMBL/GenBank/DDBJ whole genome shotgun (WGS) entry which is preliminary data.</text>
</comment>
<proteinExistence type="predicted"/>
<dbReference type="InterPro" id="IPR036457">
    <property type="entry name" value="PPM-type-like_dom_sf"/>
</dbReference>
<reference evidence="2 3" key="1">
    <citation type="submission" date="2024-03" db="EMBL/GenBank/DDBJ databases">
        <title>Human intestinal bacterial collection.</title>
        <authorList>
            <person name="Pauvert C."/>
            <person name="Hitch T.C.A."/>
            <person name="Clavel T."/>
        </authorList>
    </citation>
    <scope>NUCLEOTIDE SEQUENCE [LARGE SCALE GENOMIC DNA]</scope>
    <source>
        <strain evidence="2 3">CLA-SR-H021</strain>
    </source>
</reference>
<accession>A0ABV1D964</accession>